<keyword evidence="7 8" id="KW-0472">Membrane</keyword>
<feature type="transmembrane region" description="Helical" evidence="8">
    <location>
        <begin position="207"/>
        <end position="225"/>
    </location>
</feature>
<accession>A0A238YBP1</accession>
<evidence type="ECO:0000256" key="3">
    <source>
        <dbReference type="ARBA" id="ARBA00022448"/>
    </source>
</evidence>
<dbReference type="Pfam" id="PF01758">
    <property type="entry name" value="SBF"/>
    <property type="match status" value="1"/>
</dbReference>
<feature type="transmembrane region" description="Helical" evidence="8">
    <location>
        <begin position="163"/>
        <end position="186"/>
    </location>
</feature>
<keyword evidence="6 8" id="KW-1133">Transmembrane helix</keyword>
<evidence type="ECO:0000256" key="1">
    <source>
        <dbReference type="ARBA" id="ARBA00004651"/>
    </source>
</evidence>
<dbReference type="Gene3D" id="1.20.1530.20">
    <property type="match status" value="1"/>
</dbReference>
<comment type="similarity">
    <text evidence="2">Belongs to the arsenical resistance-3 (ACR3) (TC 2.A.59) family.</text>
</comment>
<keyword evidence="5 8" id="KW-0812">Transmembrane</keyword>
<keyword evidence="10" id="KW-1185">Reference proteome</keyword>
<feature type="transmembrane region" description="Helical" evidence="8">
    <location>
        <begin position="237"/>
        <end position="262"/>
    </location>
</feature>
<dbReference type="GO" id="GO:0015104">
    <property type="term" value="F:antimonite transmembrane transporter activity"/>
    <property type="evidence" value="ECO:0007669"/>
    <property type="project" value="TreeGrafter"/>
</dbReference>
<name>A0A238YBP1_9BACT</name>
<dbReference type="PANTHER" id="PTHR43057:SF1">
    <property type="entry name" value="ARSENICAL-RESISTANCE PROTEIN 3"/>
    <property type="match status" value="1"/>
</dbReference>
<sequence>MKLALKYLKFIKENVPYFIIAAIVAGLINVYITGGWKIPKILILSVMMFLVILPVMINLKIDEVLKHLKEPKVLFLSLLINFTVSPFIAYILGKLFFHNHPELFIALMTLSFIPTSAMTAAWTNLAGGKIETAMFLIPSNLLFSAFVAVPFILPHLISSKMEISSLTFIKSILIVFFIPMIIGIVIRKFLIKSFGIEKFNKEIKPELSGISSVGIVILSFLVLSLSRTKLLFTHPEIIPLIVFPLIIYYTTMIIISTIYANLLVKKNILKPEEAIVVAFASAVRHLNITLAVILITFPVEKATLMVLFVILGFIIQIPLLGFYVKHYAKKFVTQKNNQKQFATVL</sequence>
<feature type="transmembrane region" description="Helical" evidence="8">
    <location>
        <begin position="38"/>
        <end position="61"/>
    </location>
</feature>
<evidence type="ECO:0000256" key="6">
    <source>
        <dbReference type="ARBA" id="ARBA00022989"/>
    </source>
</evidence>
<dbReference type="PANTHER" id="PTHR43057">
    <property type="entry name" value="ARSENITE EFFLUX TRANSPORTER"/>
    <property type="match status" value="1"/>
</dbReference>
<evidence type="ECO:0000256" key="4">
    <source>
        <dbReference type="ARBA" id="ARBA00022475"/>
    </source>
</evidence>
<dbReference type="GO" id="GO:0015297">
    <property type="term" value="F:antiporter activity"/>
    <property type="evidence" value="ECO:0007669"/>
    <property type="project" value="InterPro"/>
</dbReference>
<dbReference type="AlphaFoldDB" id="A0A238YBP1"/>
<reference evidence="10" key="1">
    <citation type="submission" date="2017-06" db="EMBL/GenBank/DDBJ databases">
        <authorList>
            <person name="Varghese N."/>
            <person name="Submissions S."/>
        </authorList>
    </citation>
    <scope>NUCLEOTIDE SEQUENCE [LARGE SCALE GENOMIC DNA]</scope>
    <source>
        <strain evidence="10">DSM 15668</strain>
    </source>
</reference>
<dbReference type="Proteomes" id="UP000198405">
    <property type="component" value="Unassembled WGS sequence"/>
</dbReference>
<protein>
    <submittedName>
        <fullName evidence="9">Arsenite efflux pump ArsB, ACR3 family</fullName>
    </submittedName>
</protein>
<dbReference type="InterPro" id="IPR002657">
    <property type="entry name" value="BilAc:Na_symport/Acr3"/>
</dbReference>
<feature type="transmembrane region" description="Helical" evidence="8">
    <location>
        <begin position="303"/>
        <end position="324"/>
    </location>
</feature>
<keyword evidence="4" id="KW-1003">Cell membrane</keyword>
<proteinExistence type="inferred from homology"/>
<keyword evidence="3" id="KW-0813">Transport</keyword>
<organism evidence="9 10">
    <name type="scientific">Desulfurobacterium atlanticum</name>
    <dbReference type="NCBI Taxonomy" id="240169"/>
    <lineage>
        <taxon>Bacteria</taxon>
        <taxon>Pseudomonadati</taxon>
        <taxon>Aquificota</taxon>
        <taxon>Aquificia</taxon>
        <taxon>Desulfurobacteriales</taxon>
        <taxon>Desulfurobacteriaceae</taxon>
        <taxon>Desulfurobacterium</taxon>
    </lineage>
</organism>
<evidence type="ECO:0000256" key="5">
    <source>
        <dbReference type="ARBA" id="ARBA00022692"/>
    </source>
</evidence>
<evidence type="ECO:0000256" key="8">
    <source>
        <dbReference type="SAM" id="Phobius"/>
    </source>
</evidence>
<dbReference type="OrthoDB" id="1551454at2"/>
<dbReference type="RefSeq" id="WP_089322567.1">
    <property type="nucleotide sequence ID" value="NZ_FZOB01000003.1"/>
</dbReference>
<evidence type="ECO:0000313" key="10">
    <source>
        <dbReference type="Proteomes" id="UP000198405"/>
    </source>
</evidence>
<evidence type="ECO:0000313" key="9">
    <source>
        <dbReference type="EMBL" id="SNR68382.1"/>
    </source>
</evidence>
<dbReference type="EMBL" id="FZOB01000003">
    <property type="protein sequence ID" value="SNR68382.1"/>
    <property type="molecule type" value="Genomic_DNA"/>
</dbReference>
<evidence type="ECO:0000256" key="2">
    <source>
        <dbReference type="ARBA" id="ARBA00010110"/>
    </source>
</evidence>
<comment type="subcellular location">
    <subcellularLocation>
        <location evidence="1">Cell membrane</location>
        <topology evidence="1">Multi-pass membrane protein</topology>
    </subcellularLocation>
</comment>
<dbReference type="GO" id="GO:0015105">
    <property type="term" value="F:arsenite transmembrane transporter activity"/>
    <property type="evidence" value="ECO:0007669"/>
    <property type="project" value="TreeGrafter"/>
</dbReference>
<feature type="transmembrane region" description="Helical" evidence="8">
    <location>
        <begin position="103"/>
        <end position="123"/>
    </location>
</feature>
<feature type="transmembrane region" description="Helical" evidence="8">
    <location>
        <begin position="73"/>
        <end position="97"/>
    </location>
</feature>
<feature type="transmembrane region" description="Helical" evidence="8">
    <location>
        <begin position="135"/>
        <end position="157"/>
    </location>
</feature>
<dbReference type="GO" id="GO:0005886">
    <property type="term" value="C:plasma membrane"/>
    <property type="evidence" value="ECO:0007669"/>
    <property type="project" value="UniProtKB-SubCell"/>
</dbReference>
<feature type="transmembrane region" description="Helical" evidence="8">
    <location>
        <begin position="274"/>
        <end position="297"/>
    </location>
</feature>
<feature type="transmembrane region" description="Helical" evidence="8">
    <location>
        <begin position="15"/>
        <end position="32"/>
    </location>
</feature>
<dbReference type="InterPro" id="IPR004706">
    <property type="entry name" value="Arsenical-R_Acr3"/>
</dbReference>
<dbReference type="InterPro" id="IPR038770">
    <property type="entry name" value="Na+/solute_symporter_sf"/>
</dbReference>
<evidence type="ECO:0000256" key="7">
    <source>
        <dbReference type="ARBA" id="ARBA00023136"/>
    </source>
</evidence>
<gene>
    <name evidence="9" type="ORF">SAMN06265340_10313</name>
</gene>